<dbReference type="Pfam" id="PF12276">
    <property type="entry name" value="DUF3617"/>
    <property type="match status" value="1"/>
</dbReference>
<dbReference type="Proteomes" id="UP001254608">
    <property type="component" value="Unassembled WGS sequence"/>
</dbReference>
<evidence type="ECO:0000313" key="3">
    <source>
        <dbReference type="Proteomes" id="UP001254608"/>
    </source>
</evidence>
<dbReference type="InterPro" id="IPR022061">
    <property type="entry name" value="DUF3617"/>
</dbReference>
<sequence length="161" mass="17791">MSKALVMKSARFVGCIVLFGAASLSATAWSETPKTGLWKITMQGASAAHENFDCVTDEEVAKFESGGWDSFEPPYENCETTDRKQRSDGFSLEYLCDSEHQKGTGNMSMTLSDSEHWTMTMNFKGSLSMRPDVKPMPIDVDMKVDAAWSGPDCGKYADQDE</sequence>
<accession>A0ABU2WGP7</accession>
<dbReference type="RefSeq" id="WP_311364438.1">
    <property type="nucleotide sequence ID" value="NZ_JAVRIC010000007.1"/>
</dbReference>
<protein>
    <submittedName>
        <fullName evidence="2">DUF3617 family protein</fullName>
    </submittedName>
</protein>
<evidence type="ECO:0000313" key="2">
    <source>
        <dbReference type="EMBL" id="MDT0497044.1"/>
    </source>
</evidence>
<name>A0ABU2WGP7_9GAMM</name>
<evidence type="ECO:0000256" key="1">
    <source>
        <dbReference type="SAM" id="SignalP"/>
    </source>
</evidence>
<comment type="caution">
    <text evidence="2">The sequence shown here is derived from an EMBL/GenBank/DDBJ whole genome shotgun (WGS) entry which is preliminary data.</text>
</comment>
<proteinExistence type="predicted"/>
<keyword evidence="1" id="KW-0732">Signal</keyword>
<keyword evidence="3" id="KW-1185">Reference proteome</keyword>
<gene>
    <name evidence="2" type="ORF">RM530_06645</name>
</gene>
<reference evidence="2 3" key="1">
    <citation type="submission" date="2023-09" db="EMBL/GenBank/DDBJ databases">
        <authorList>
            <person name="Rey-Velasco X."/>
        </authorList>
    </citation>
    <scope>NUCLEOTIDE SEQUENCE [LARGE SCALE GENOMIC DNA]</scope>
    <source>
        <strain evidence="2 3">W345</strain>
    </source>
</reference>
<feature type="chain" id="PRO_5046471616" evidence="1">
    <location>
        <begin position="31"/>
        <end position="161"/>
    </location>
</feature>
<dbReference type="EMBL" id="JAVRIC010000007">
    <property type="protein sequence ID" value="MDT0497044.1"/>
    <property type="molecule type" value="Genomic_DNA"/>
</dbReference>
<organism evidence="2 3">
    <name type="scientific">Banduia mediterranea</name>
    <dbReference type="NCBI Taxonomy" id="3075609"/>
    <lineage>
        <taxon>Bacteria</taxon>
        <taxon>Pseudomonadati</taxon>
        <taxon>Pseudomonadota</taxon>
        <taxon>Gammaproteobacteria</taxon>
        <taxon>Nevskiales</taxon>
        <taxon>Algiphilaceae</taxon>
        <taxon>Banduia</taxon>
    </lineage>
</organism>
<feature type="signal peptide" evidence="1">
    <location>
        <begin position="1"/>
        <end position="30"/>
    </location>
</feature>